<name>A0A8S5MRC0_9CAUD</name>
<sequence>MDIISLNKKLFTAVKLMIYDYHLNKAKRRALRYTRLTGKRAAVILTQHKWFFRNRLLPVAVRLDAIPSYARGKVVQKSLYLTHPSSQALSCTSRKLTIALP</sequence>
<reference evidence="1" key="1">
    <citation type="journal article" date="2021" name="Proc. Natl. Acad. Sci. U.S.A.">
        <title>A Catalog of Tens of Thousands of Viruses from Human Metagenomes Reveals Hidden Associations with Chronic Diseases.</title>
        <authorList>
            <person name="Tisza M.J."/>
            <person name="Buck C.B."/>
        </authorList>
    </citation>
    <scope>NUCLEOTIDE SEQUENCE</scope>
    <source>
        <strain evidence="1">CtfrL10</strain>
    </source>
</reference>
<evidence type="ECO:0000313" key="1">
    <source>
        <dbReference type="EMBL" id="DAD84873.1"/>
    </source>
</evidence>
<proteinExistence type="predicted"/>
<protein>
    <submittedName>
        <fullName evidence="1">Uncharacterized protein</fullName>
    </submittedName>
</protein>
<accession>A0A8S5MRC0</accession>
<organism evidence="1">
    <name type="scientific">Myoviridae sp. ctfrL10</name>
    <dbReference type="NCBI Taxonomy" id="2826678"/>
    <lineage>
        <taxon>Viruses</taxon>
        <taxon>Duplodnaviria</taxon>
        <taxon>Heunggongvirae</taxon>
        <taxon>Uroviricota</taxon>
        <taxon>Caudoviricetes</taxon>
    </lineage>
</organism>
<dbReference type="EMBL" id="BK014968">
    <property type="protein sequence ID" value="DAD84873.1"/>
    <property type="molecule type" value="Genomic_DNA"/>
</dbReference>